<dbReference type="SUPFAM" id="SSF81296">
    <property type="entry name" value="E set domains"/>
    <property type="match status" value="1"/>
</dbReference>
<evidence type="ECO:0000256" key="1">
    <source>
        <dbReference type="SAM" id="MobiDB-lite"/>
    </source>
</evidence>
<gene>
    <name evidence="3" type="ORF">H0921_13495</name>
</gene>
<feature type="compositionally biased region" description="Polar residues" evidence="1">
    <location>
        <begin position="579"/>
        <end position="589"/>
    </location>
</feature>
<feature type="region of interest" description="Disordered" evidence="1">
    <location>
        <begin position="579"/>
        <end position="606"/>
    </location>
</feature>
<name>A0A7V8VG43_9BACT</name>
<sequence length="878" mass="90167">MSREGHQSGLRVRLQAEALEDRTTPAGNVTAFVSGGILFVQGDSASNQVWLSSLSEDTVAVTALGDTRVNGTWLPLTFSGVTLGWVITMGQGNDQVYISRTRGNIGVFLNTGAGNDHITLNRAQHAGPTVIRSGAGDDLISLGMGQYAGSVLVNAGGGNDRVFVSGVNFRNETQFDGGPGFDQLGLDQSRFGESPAIRNFEQVFTALMPTAVDDSVSVPDNGRITISVLANDLPIGGPFQLDSIRIVTQPQQGTVTVNSNGTITYVAHTTVNSDSDSFQYTVRNQLGGESNVATVHLRLPVALRPPTPTISTTASNPTNLASIPFRVTFNKNVTGFTAGDITVTNGTLSGFTTVNAQTYTFNVAPTADGPVTINIPAGAATDSGGRPSTAASFNITSDRTAPTVNLTTTASDPTNLAAIPFTATFSENVTGFTAGDITVTNGTVQNFSGSGSTYTFEVVPTSNGTVTVSIAANVAQDAAGNNNTASNTVTLTSDRSAPTVTLSTTATSPTNLAAIPFTATFSENVTGFTAGDITVTNGTVQNFSGSGSSYTFEVAPTADGPVTVSIAANVAQDAAGNNNTASNTVTLTSDRTKPTPTVSTTAASPTSDNPIPFTVTFDENVTDFTAGDVLVTNGSIINFTQVNGSTYTFDVVPNTTGNVSVTVPVDVAEDAAGNKNNASNTVTVNFTGNVVTTTITTTESDPTNANPIPFAVTFSENVTGFTLSDIQVINGTAQNLTGGGASYTFEVVPGGDGPIVIDIPAGAATGSSGTPNSAGTFIITSDRTAPTVNINSTGINQISGTASDANTITQVELSIYNGMNYWDGTGFNSSTEVFVTASGTNNWSYTFMTPGTYTVHARATDAAGNVGDDTETVTVSTI</sequence>
<dbReference type="PANTHER" id="PTHR34677">
    <property type="match status" value="1"/>
</dbReference>
<proteinExistence type="predicted"/>
<keyword evidence="4" id="KW-1185">Reference proteome</keyword>
<dbReference type="Proteomes" id="UP000542342">
    <property type="component" value="Unassembled WGS sequence"/>
</dbReference>
<feature type="domain" description="Bacterial Ig-like" evidence="2">
    <location>
        <begin position="398"/>
        <end position="490"/>
    </location>
</feature>
<evidence type="ECO:0000313" key="3">
    <source>
        <dbReference type="EMBL" id="MBA2227172.1"/>
    </source>
</evidence>
<evidence type="ECO:0000313" key="4">
    <source>
        <dbReference type="Proteomes" id="UP000542342"/>
    </source>
</evidence>
<dbReference type="InterPro" id="IPR011049">
    <property type="entry name" value="Serralysin-like_metalloprot_C"/>
</dbReference>
<feature type="compositionally biased region" description="Low complexity" evidence="1">
    <location>
        <begin position="594"/>
        <end position="606"/>
    </location>
</feature>
<evidence type="ECO:0000259" key="2">
    <source>
        <dbReference type="Pfam" id="PF19078"/>
    </source>
</evidence>
<dbReference type="RefSeq" id="WP_194539010.1">
    <property type="nucleotide sequence ID" value="NZ_JACEFB010000011.1"/>
</dbReference>
<dbReference type="Pfam" id="PF19078">
    <property type="entry name" value="Big_12"/>
    <property type="match status" value="5"/>
</dbReference>
<dbReference type="SUPFAM" id="SSF51120">
    <property type="entry name" value="beta-Roll"/>
    <property type="match status" value="1"/>
</dbReference>
<dbReference type="PANTHER" id="PTHR34677:SF3">
    <property type="entry name" value="BACTERIAL IG-LIKE DOMAIN-CONTAINING PROTEIN"/>
    <property type="match status" value="1"/>
</dbReference>
<feature type="domain" description="Bacterial Ig-like" evidence="2">
    <location>
        <begin position="305"/>
        <end position="390"/>
    </location>
</feature>
<comment type="caution">
    <text evidence="3">The sequence shown here is derived from an EMBL/GenBank/DDBJ whole genome shotgun (WGS) entry which is preliminary data.</text>
</comment>
<dbReference type="InterPro" id="IPR014756">
    <property type="entry name" value="Ig_E-set"/>
</dbReference>
<reference evidence="3 4" key="1">
    <citation type="submission" date="2020-07" db="EMBL/GenBank/DDBJ databases">
        <title>Thermogemmata thermophila gen. nov., sp. nov., a novel moderate thermophilic planctomycete from a Kamchatka hot spring.</title>
        <authorList>
            <person name="Elcheninov A.G."/>
            <person name="Podosokorskaya O.A."/>
            <person name="Kovaleva O.L."/>
            <person name="Novikov A."/>
            <person name="Bonch-Osmolovskaya E.A."/>
            <person name="Toshchakov S.V."/>
            <person name="Kublanov I.V."/>
        </authorList>
    </citation>
    <scope>NUCLEOTIDE SEQUENCE [LARGE SCALE GENOMIC DNA]</scope>
    <source>
        <strain evidence="3 4">2918</strain>
    </source>
</reference>
<feature type="domain" description="Bacterial Ig-like" evidence="2">
    <location>
        <begin position="692"/>
        <end position="773"/>
    </location>
</feature>
<organism evidence="3 4">
    <name type="scientific">Thermogemmata fonticola</name>
    <dbReference type="NCBI Taxonomy" id="2755323"/>
    <lineage>
        <taxon>Bacteria</taxon>
        <taxon>Pseudomonadati</taxon>
        <taxon>Planctomycetota</taxon>
        <taxon>Planctomycetia</taxon>
        <taxon>Gemmatales</taxon>
        <taxon>Gemmataceae</taxon>
        <taxon>Thermogemmata</taxon>
    </lineage>
</organism>
<dbReference type="Pfam" id="PF17963">
    <property type="entry name" value="Big_9"/>
    <property type="match status" value="1"/>
</dbReference>
<protein>
    <recommendedName>
        <fullName evidence="2">Bacterial Ig-like domain-containing protein</fullName>
    </recommendedName>
</protein>
<feature type="domain" description="Bacterial Ig-like" evidence="2">
    <location>
        <begin position="494"/>
        <end position="586"/>
    </location>
</feature>
<accession>A0A7V8VG43</accession>
<dbReference type="InterPro" id="IPR013783">
    <property type="entry name" value="Ig-like_fold"/>
</dbReference>
<dbReference type="EMBL" id="JACEFB010000011">
    <property type="protein sequence ID" value="MBA2227172.1"/>
    <property type="molecule type" value="Genomic_DNA"/>
</dbReference>
<dbReference type="AlphaFoldDB" id="A0A7V8VG43"/>
<dbReference type="Gene3D" id="2.60.40.10">
    <property type="entry name" value="Immunoglobulins"/>
    <property type="match status" value="1"/>
</dbReference>
<feature type="domain" description="Bacterial Ig-like" evidence="2">
    <location>
        <begin position="590"/>
        <end position="684"/>
    </location>
</feature>
<dbReference type="InterPro" id="IPR044048">
    <property type="entry name" value="Big_12"/>
</dbReference>